<dbReference type="Proteomes" id="UP000219573">
    <property type="component" value="Unassembled WGS sequence"/>
</dbReference>
<feature type="region of interest" description="Disordered" evidence="1">
    <location>
        <begin position="62"/>
        <end position="114"/>
    </location>
</feature>
<dbReference type="Gene3D" id="3.40.33.10">
    <property type="entry name" value="CAP"/>
    <property type="match status" value="1"/>
</dbReference>
<dbReference type="PANTHER" id="PTHR31157:SF1">
    <property type="entry name" value="SCP DOMAIN-CONTAINING PROTEIN"/>
    <property type="match status" value="1"/>
</dbReference>
<reference evidence="5" key="1">
    <citation type="submission" date="2017-09" db="EMBL/GenBank/DDBJ databases">
        <authorList>
            <person name="Varghese N."/>
            <person name="Submissions S."/>
        </authorList>
    </citation>
    <scope>NUCLEOTIDE SEQUENCE [LARGE SCALE GENOMIC DNA]</scope>
    <source>
        <strain evidence="5">MSL47</strain>
    </source>
</reference>
<feature type="transmembrane region" description="Helical" evidence="2">
    <location>
        <begin position="6"/>
        <end position="32"/>
    </location>
</feature>
<evidence type="ECO:0000313" key="4">
    <source>
        <dbReference type="EMBL" id="SNY28806.1"/>
    </source>
</evidence>
<dbReference type="CDD" id="cd05379">
    <property type="entry name" value="CAP_bacterial"/>
    <property type="match status" value="1"/>
</dbReference>
<keyword evidence="2" id="KW-0812">Transmembrane</keyword>
<dbReference type="EMBL" id="OBDZ01000012">
    <property type="protein sequence ID" value="SNY28806.1"/>
    <property type="molecule type" value="Genomic_DNA"/>
</dbReference>
<evidence type="ECO:0000256" key="2">
    <source>
        <dbReference type="SAM" id="Phobius"/>
    </source>
</evidence>
<gene>
    <name evidence="4" type="ORF">SAMN06265827_11255</name>
</gene>
<dbReference type="SUPFAM" id="SSF55797">
    <property type="entry name" value="PR-1-like"/>
    <property type="match status" value="1"/>
</dbReference>
<evidence type="ECO:0000313" key="5">
    <source>
        <dbReference type="Proteomes" id="UP000219573"/>
    </source>
</evidence>
<sequence>MELEKIITWILIFALIMPTIVLVSTGTAYAFGGLDLDDNILNILKAFFALFFLGKMVGDKSPTSEPITDQTDNSAIQNGNGEQSSNSTSQEEIEPDNQTPSTESEDVTKDDGVEIIENEDWTEMKVYSLSRDEELMLDLLNKERIKEGLNPLKIDFRLVQVARAKSQNMIDEGYFSHFSPNPNYGSPFDMMKKLGIDYYLAGENIAGAPNVQWAHNSLMESPSHKDNILHPDYTHIGIGIVNGGPYGKMFSQEFADLVN</sequence>
<feature type="compositionally biased region" description="Polar residues" evidence="1">
    <location>
        <begin position="62"/>
        <end position="102"/>
    </location>
</feature>
<organism evidence="4 5">
    <name type="scientific">Orenia metallireducens</name>
    <dbReference type="NCBI Taxonomy" id="1413210"/>
    <lineage>
        <taxon>Bacteria</taxon>
        <taxon>Bacillati</taxon>
        <taxon>Bacillota</taxon>
        <taxon>Clostridia</taxon>
        <taxon>Halanaerobiales</taxon>
        <taxon>Halobacteroidaceae</taxon>
        <taxon>Orenia</taxon>
    </lineage>
</organism>
<feature type="domain" description="SCP" evidence="3">
    <location>
        <begin position="137"/>
        <end position="254"/>
    </location>
</feature>
<keyword evidence="5" id="KW-1185">Reference proteome</keyword>
<evidence type="ECO:0000256" key="1">
    <source>
        <dbReference type="SAM" id="MobiDB-lite"/>
    </source>
</evidence>
<dbReference type="AlphaFoldDB" id="A0A285H227"/>
<dbReference type="Pfam" id="PF00188">
    <property type="entry name" value="CAP"/>
    <property type="match status" value="1"/>
</dbReference>
<accession>A0A285H227</accession>
<proteinExistence type="predicted"/>
<dbReference type="RefSeq" id="WP_216358779.1">
    <property type="nucleotide sequence ID" value="NZ_OBDZ01000012.1"/>
</dbReference>
<dbReference type="InterPro" id="IPR014044">
    <property type="entry name" value="CAP_dom"/>
</dbReference>
<keyword evidence="2" id="KW-1133">Transmembrane helix</keyword>
<protein>
    <submittedName>
        <fullName evidence="4">Uncharacterized protein, YkwD family</fullName>
    </submittedName>
</protein>
<name>A0A285H227_9FIRM</name>
<dbReference type="PANTHER" id="PTHR31157">
    <property type="entry name" value="SCP DOMAIN-CONTAINING PROTEIN"/>
    <property type="match status" value="1"/>
</dbReference>
<keyword evidence="2" id="KW-0472">Membrane</keyword>
<dbReference type="InterPro" id="IPR035940">
    <property type="entry name" value="CAP_sf"/>
</dbReference>
<evidence type="ECO:0000259" key="3">
    <source>
        <dbReference type="Pfam" id="PF00188"/>
    </source>
</evidence>